<evidence type="ECO:0000313" key="3">
    <source>
        <dbReference type="Proteomes" id="UP000516369"/>
    </source>
</evidence>
<evidence type="ECO:0000256" key="1">
    <source>
        <dbReference type="SAM" id="Phobius"/>
    </source>
</evidence>
<gene>
    <name evidence="2" type="ORF">HQ394_19145</name>
</gene>
<reference evidence="2 3" key="1">
    <citation type="submission" date="2020-05" db="EMBL/GenBank/DDBJ databases">
        <title>Complete closed genome sequence of Defluviicoccus vanus.</title>
        <authorList>
            <person name="Bessarab I."/>
            <person name="Arumugam K."/>
            <person name="Maszenan A.M."/>
            <person name="Seviour R.J."/>
            <person name="Williams R.B."/>
        </authorList>
    </citation>
    <scope>NUCLEOTIDE SEQUENCE [LARGE SCALE GENOMIC DNA]</scope>
    <source>
        <strain evidence="2 3">Ben 114</strain>
        <plasmid evidence="2 3">unnamed</plasmid>
    </source>
</reference>
<dbReference type="EMBL" id="CP053924">
    <property type="protein sequence ID" value="QNT71456.1"/>
    <property type="molecule type" value="Genomic_DNA"/>
</dbReference>
<dbReference type="KEGG" id="dvn:HQ394_19145"/>
<evidence type="ECO:0000313" key="2">
    <source>
        <dbReference type="EMBL" id="QNT71456.1"/>
    </source>
</evidence>
<geneLocation type="plasmid" evidence="2 3">
    <name>unnamed</name>
</geneLocation>
<protein>
    <submittedName>
        <fullName evidence="2">Uncharacterized protein</fullName>
    </submittedName>
</protein>
<keyword evidence="2" id="KW-0614">Plasmid</keyword>
<name>A0A7H1N6X0_9PROT</name>
<keyword evidence="1" id="KW-1133">Transmembrane helix</keyword>
<keyword evidence="3" id="KW-1185">Reference proteome</keyword>
<proteinExistence type="predicted"/>
<dbReference type="Proteomes" id="UP000516369">
    <property type="component" value="Plasmid unnamed"/>
</dbReference>
<organism evidence="2 3">
    <name type="scientific">Defluviicoccus vanus</name>
    <dbReference type="NCBI Taxonomy" id="111831"/>
    <lineage>
        <taxon>Bacteria</taxon>
        <taxon>Pseudomonadati</taxon>
        <taxon>Pseudomonadota</taxon>
        <taxon>Alphaproteobacteria</taxon>
        <taxon>Rhodospirillales</taxon>
        <taxon>Rhodospirillaceae</taxon>
        <taxon>Defluviicoccus</taxon>
    </lineage>
</organism>
<keyword evidence="1" id="KW-0812">Transmembrane</keyword>
<sequence>MSQDIRRTLVRILAVSALIVSIVVGGTVLAFGLLAKGHAIATLARSEAALFISQLSAHFARGAADHEEVELALVNLLRERAHLPDGHFVAARAYSADGKVIAEEHAEGFSPPMLPELERKQLDVDQHRSGPPAQDEPSSCNHYQNRLFAGVPIGVDRNPTPNEIPFVTSNAYGTSAGGPTSEPFHI</sequence>
<dbReference type="RefSeq" id="WP_190263472.1">
    <property type="nucleotide sequence ID" value="NZ_CP053924.1"/>
</dbReference>
<accession>A0A7H1N6X0</accession>
<feature type="transmembrane region" description="Helical" evidence="1">
    <location>
        <begin position="12"/>
        <end position="35"/>
    </location>
</feature>
<dbReference type="AlphaFoldDB" id="A0A7H1N6X0"/>
<keyword evidence="1" id="KW-0472">Membrane</keyword>